<dbReference type="GeneID" id="20527792"/>
<dbReference type="InterPro" id="IPR006034">
    <property type="entry name" value="Asparaginase/glutaminase-like"/>
</dbReference>
<dbReference type="SMART" id="SM00870">
    <property type="entry name" value="Asparaginase"/>
    <property type="match status" value="1"/>
</dbReference>
<evidence type="ECO:0000259" key="10">
    <source>
        <dbReference type="Pfam" id="PF17763"/>
    </source>
</evidence>
<dbReference type="PIRSF" id="PIRSF500176">
    <property type="entry name" value="L_ASNase"/>
    <property type="match status" value="1"/>
</dbReference>
<protein>
    <recommendedName>
        <fullName evidence="2">asparaginase</fullName>
        <ecNumber evidence="2">3.5.1.1</ecNumber>
    </recommendedName>
</protein>
<dbReference type="PRINTS" id="PR00139">
    <property type="entry name" value="ASNGLNASE"/>
</dbReference>
<evidence type="ECO:0000256" key="4">
    <source>
        <dbReference type="PIRSR" id="PIRSR001220-1"/>
    </source>
</evidence>
<evidence type="ECO:0000313" key="11">
    <source>
        <dbReference type="EMBL" id="KCV70715.1"/>
    </source>
</evidence>
<dbReference type="STRING" id="691883.A0A058Z8W7"/>
<proteinExistence type="inferred from homology"/>
<feature type="domain" description="L-asparaginase N-terminal" evidence="9">
    <location>
        <begin position="28"/>
        <end position="217"/>
    </location>
</feature>
<evidence type="ECO:0000256" key="3">
    <source>
        <dbReference type="ARBA" id="ARBA00049366"/>
    </source>
</evidence>
<dbReference type="PROSITE" id="PS00917">
    <property type="entry name" value="ASN_GLN_ASE_2"/>
    <property type="match status" value="1"/>
</dbReference>
<dbReference type="RefSeq" id="XP_009495231.1">
    <property type="nucleotide sequence ID" value="XM_009496956.1"/>
</dbReference>
<evidence type="ECO:0000256" key="7">
    <source>
        <dbReference type="PROSITE-ProRule" id="PRU10100"/>
    </source>
</evidence>
<reference evidence="11" key="1">
    <citation type="submission" date="2013-04" db="EMBL/GenBank/DDBJ databases">
        <title>The Genome Sequence of Fonticula alba ATCC 38817.</title>
        <authorList>
            <consortium name="The Broad Institute Genomics Platform"/>
            <person name="Russ C."/>
            <person name="Cuomo C."/>
            <person name="Burger G."/>
            <person name="Gray M.W."/>
            <person name="Holland P.W.H."/>
            <person name="King N."/>
            <person name="Lang F.B.F."/>
            <person name="Roger A.J."/>
            <person name="Ruiz-Trillo I."/>
            <person name="Brown M."/>
            <person name="Walker B."/>
            <person name="Young S."/>
            <person name="Zeng Q."/>
            <person name="Gargeya S."/>
            <person name="Fitzgerald M."/>
            <person name="Haas B."/>
            <person name="Abouelleil A."/>
            <person name="Allen A.W."/>
            <person name="Alvarado L."/>
            <person name="Arachchi H.M."/>
            <person name="Berlin A.M."/>
            <person name="Chapman S.B."/>
            <person name="Gainer-Dewar J."/>
            <person name="Goldberg J."/>
            <person name="Griggs A."/>
            <person name="Gujja S."/>
            <person name="Hansen M."/>
            <person name="Howarth C."/>
            <person name="Imamovic A."/>
            <person name="Ireland A."/>
            <person name="Larimer J."/>
            <person name="McCowan C."/>
            <person name="Murphy C."/>
            <person name="Pearson M."/>
            <person name="Poon T.W."/>
            <person name="Priest M."/>
            <person name="Roberts A."/>
            <person name="Saif S."/>
            <person name="Shea T."/>
            <person name="Sisk P."/>
            <person name="Sykes S."/>
            <person name="Wortman J."/>
            <person name="Nusbaum C."/>
            <person name="Birren B."/>
        </authorList>
    </citation>
    <scope>NUCLEOTIDE SEQUENCE [LARGE SCALE GENOMIC DNA]</scope>
    <source>
        <strain evidence="11">ATCC 38817</strain>
    </source>
</reference>
<evidence type="ECO:0000313" key="12">
    <source>
        <dbReference type="Proteomes" id="UP000030693"/>
    </source>
</evidence>
<dbReference type="InterPro" id="IPR027475">
    <property type="entry name" value="Asparaginase/glutaminase_AS2"/>
</dbReference>
<dbReference type="InterPro" id="IPR027473">
    <property type="entry name" value="L-asparaginase_C"/>
</dbReference>
<dbReference type="AlphaFoldDB" id="A0A058Z8W7"/>
<dbReference type="Gene3D" id="3.40.50.40">
    <property type="match status" value="1"/>
</dbReference>
<dbReference type="CDD" id="cd08963">
    <property type="entry name" value="L-asparaginase_I"/>
    <property type="match status" value="1"/>
</dbReference>
<comment type="catalytic activity">
    <reaction evidence="3">
        <text>L-asparagine + H2O = L-aspartate + NH4(+)</text>
        <dbReference type="Rhea" id="RHEA:21016"/>
        <dbReference type="ChEBI" id="CHEBI:15377"/>
        <dbReference type="ChEBI" id="CHEBI:28938"/>
        <dbReference type="ChEBI" id="CHEBI:29991"/>
        <dbReference type="ChEBI" id="CHEBI:58048"/>
        <dbReference type="EC" id="3.5.1.1"/>
    </reaction>
</comment>
<dbReference type="InterPro" id="IPR037152">
    <property type="entry name" value="L-asparaginase_N_sf"/>
</dbReference>
<feature type="binding site" evidence="5">
    <location>
        <position position="84"/>
    </location>
    <ligand>
        <name>substrate</name>
    </ligand>
</feature>
<dbReference type="PANTHER" id="PTHR11707:SF28">
    <property type="entry name" value="60 KDA LYSOPHOSPHOLIPASE"/>
    <property type="match status" value="1"/>
</dbReference>
<dbReference type="OMA" id="CEDMLPE"/>
<dbReference type="SUPFAM" id="SSF53774">
    <property type="entry name" value="Glutaminase/Asparaginase"/>
    <property type="match status" value="1"/>
</dbReference>
<feature type="binding site" evidence="5">
    <location>
        <begin position="115"/>
        <end position="116"/>
    </location>
    <ligand>
        <name>substrate</name>
    </ligand>
</feature>
<dbReference type="PROSITE" id="PS51732">
    <property type="entry name" value="ASN_GLN_ASE_3"/>
    <property type="match status" value="1"/>
</dbReference>
<dbReference type="Proteomes" id="UP000030693">
    <property type="component" value="Unassembled WGS sequence"/>
</dbReference>
<evidence type="ECO:0000256" key="5">
    <source>
        <dbReference type="PIRSR" id="PIRSR001220-2"/>
    </source>
</evidence>
<feature type="domain" description="Asparaginase/glutaminase C-terminal" evidence="10">
    <location>
        <begin position="320"/>
        <end position="416"/>
    </location>
</feature>
<dbReference type="PIRSF" id="PIRSF001220">
    <property type="entry name" value="L-ASNase_gatD"/>
    <property type="match status" value="1"/>
</dbReference>
<dbReference type="FunFam" id="3.40.50.1170:FF:000001">
    <property type="entry name" value="L-asparaginase 2"/>
    <property type="match status" value="1"/>
</dbReference>
<dbReference type="InterPro" id="IPR027474">
    <property type="entry name" value="L-asparaginase_N"/>
</dbReference>
<dbReference type="eggNOG" id="KOG0503">
    <property type="taxonomic scope" value="Eukaryota"/>
</dbReference>
<dbReference type="Gene3D" id="3.40.50.1170">
    <property type="entry name" value="L-asparaginase, N-terminal domain"/>
    <property type="match status" value="1"/>
</dbReference>
<comment type="similarity">
    <text evidence="1">Belongs to the asparaginase 1 family.</text>
</comment>
<accession>A0A058Z8W7</accession>
<dbReference type="GO" id="GO:0004067">
    <property type="term" value="F:asparaginase activity"/>
    <property type="evidence" value="ECO:0007669"/>
    <property type="project" value="UniProtKB-UniRule"/>
</dbReference>
<dbReference type="GO" id="GO:0006528">
    <property type="term" value="P:asparagine metabolic process"/>
    <property type="evidence" value="ECO:0007669"/>
    <property type="project" value="UniProtKB-ARBA"/>
</dbReference>
<dbReference type="RefSeq" id="XP_009495230.1">
    <property type="nucleotide sequence ID" value="XM_009496955.1"/>
</dbReference>
<dbReference type="InterPro" id="IPR020827">
    <property type="entry name" value="Asparaginase/glutaminase_AS1"/>
</dbReference>
<evidence type="ECO:0000256" key="6">
    <source>
        <dbReference type="PROSITE-ProRule" id="PRU10099"/>
    </source>
</evidence>
<dbReference type="InterPro" id="IPR036152">
    <property type="entry name" value="Asp/glu_Ase-like_sf"/>
</dbReference>
<feature type="region of interest" description="Disordered" evidence="8">
    <location>
        <begin position="286"/>
        <end position="318"/>
    </location>
</feature>
<dbReference type="InterPro" id="IPR040919">
    <property type="entry name" value="Asparaginase_C"/>
</dbReference>
<evidence type="ECO:0000256" key="2">
    <source>
        <dbReference type="ARBA" id="ARBA00012920"/>
    </source>
</evidence>
<evidence type="ECO:0000259" key="9">
    <source>
        <dbReference type="Pfam" id="PF00710"/>
    </source>
</evidence>
<dbReference type="EMBL" id="KB932204">
    <property type="protein sequence ID" value="KCV70714.1"/>
    <property type="molecule type" value="Genomic_DNA"/>
</dbReference>
<dbReference type="OrthoDB" id="427002at2759"/>
<dbReference type="SFLD" id="SFLDS00057">
    <property type="entry name" value="Glutaminase/Asparaginase"/>
    <property type="match status" value="1"/>
</dbReference>
<gene>
    <name evidence="11" type="ORF">H696_03067</name>
</gene>
<dbReference type="PANTHER" id="PTHR11707">
    <property type="entry name" value="L-ASPARAGINASE"/>
    <property type="match status" value="1"/>
</dbReference>
<sequence length="476" mass="50859">MQDANQLTVSEPVLRKYPADRVATNNRRVLIINTGGTIGMEPSETGSLGVKSNFLASMINRLDELNHPNMPLVSLCSMDPLIDSASISPDDWIYFARTIQKYYDGYDGFVVTHGTDTMSYTAAALSFALENLAKPVVLTGAQLPLGHPYTDGRQNLASAIFLAGYELVIPEVCIFFNRHLHRGNRCIKENSWSLDAFGSPNFSPLASLGISVTVNKGLVRRIPDPVASPLRVFTRFDRSVVVIRLVPGFSDDLLMLLLESSSQASSPELLGAGKTRGSVVTNDADVTDATDVGSPDAGSGATEGLACSAPPPLEGRARLHPARGIVIQTYGTGNMSSRRTDFIHAVTKAIDSGVVVVITSQCVRGEVRLDSYDTGEQLKKAGCVSAGDMTTDTAAVKLSYLLGQAGLTPNDIRTQMEADLRGEISSRLDRNISDPRGTPAYLKPHLPAAATASSFVLRGAGADLPPSLSIGHHSQF</sequence>
<dbReference type="Pfam" id="PF00710">
    <property type="entry name" value="Asparaginase"/>
    <property type="match status" value="1"/>
</dbReference>
<feature type="active site" evidence="7">
    <location>
        <position position="115"/>
    </location>
</feature>
<dbReference type="EMBL" id="KB932204">
    <property type="protein sequence ID" value="KCV70715.1"/>
    <property type="molecule type" value="Genomic_DNA"/>
</dbReference>
<keyword evidence="12" id="KW-1185">Reference proteome</keyword>
<feature type="active site" description="O-isoaspartyl threonine intermediate" evidence="4">
    <location>
        <position position="37"/>
    </location>
</feature>
<evidence type="ECO:0000256" key="8">
    <source>
        <dbReference type="SAM" id="MobiDB-lite"/>
    </source>
</evidence>
<dbReference type="PROSITE" id="PS50007">
    <property type="entry name" value="PIPLC_X_DOMAIN"/>
    <property type="match status" value="1"/>
</dbReference>
<name>A0A058Z8W7_FONAL</name>
<dbReference type="PROSITE" id="PS00144">
    <property type="entry name" value="ASN_GLN_ASE_1"/>
    <property type="match status" value="1"/>
</dbReference>
<organism evidence="11">
    <name type="scientific">Fonticula alba</name>
    <name type="common">Slime mold</name>
    <dbReference type="NCBI Taxonomy" id="691883"/>
    <lineage>
        <taxon>Eukaryota</taxon>
        <taxon>Rotosphaerida</taxon>
        <taxon>Fonticulaceae</taxon>
        <taxon>Fonticula</taxon>
    </lineage>
</organism>
<dbReference type="EC" id="3.5.1.1" evidence="2"/>
<evidence type="ECO:0000256" key="1">
    <source>
        <dbReference type="ARBA" id="ARBA00010518"/>
    </source>
</evidence>
<feature type="active site" evidence="6">
    <location>
        <position position="37"/>
    </location>
</feature>
<dbReference type="Pfam" id="PF17763">
    <property type="entry name" value="Asparaginase_C"/>
    <property type="match status" value="1"/>
</dbReference>
<dbReference type="InterPro" id="IPR041725">
    <property type="entry name" value="L-asparaginase_I"/>
</dbReference>